<dbReference type="GO" id="GO:0016787">
    <property type="term" value="F:hydrolase activity"/>
    <property type="evidence" value="ECO:0007669"/>
    <property type="project" value="UniProtKB-KW"/>
</dbReference>
<evidence type="ECO:0000313" key="3">
    <source>
        <dbReference type="Proteomes" id="UP000006786"/>
    </source>
</evidence>
<dbReference type="eggNOG" id="COG0596">
    <property type="taxonomic scope" value="Bacteria"/>
</dbReference>
<proteinExistence type="predicted"/>
<keyword evidence="3" id="KW-1185">Reference proteome</keyword>
<gene>
    <name evidence="2" type="ORF">NA2_17891</name>
</gene>
<dbReference type="SUPFAM" id="SSF53474">
    <property type="entry name" value="alpha/beta-Hydrolases"/>
    <property type="match status" value="1"/>
</dbReference>
<name>K2LI30_9HYPH</name>
<organism evidence="2 3">
    <name type="scientific">Nitratireductor pacificus pht-3B</name>
    <dbReference type="NCBI Taxonomy" id="391937"/>
    <lineage>
        <taxon>Bacteria</taxon>
        <taxon>Pseudomonadati</taxon>
        <taxon>Pseudomonadota</taxon>
        <taxon>Alphaproteobacteria</taxon>
        <taxon>Hyphomicrobiales</taxon>
        <taxon>Phyllobacteriaceae</taxon>
        <taxon>Nitratireductor</taxon>
    </lineage>
</organism>
<evidence type="ECO:0000259" key="1">
    <source>
        <dbReference type="Pfam" id="PF12697"/>
    </source>
</evidence>
<dbReference type="RefSeq" id="WP_008598527.1">
    <property type="nucleotide sequence ID" value="NZ_AMRM01000024.1"/>
</dbReference>
<dbReference type="InterPro" id="IPR050266">
    <property type="entry name" value="AB_hydrolase_sf"/>
</dbReference>
<dbReference type="Proteomes" id="UP000006786">
    <property type="component" value="Unassembled WGS sequence"/>
</dbReference>
<reference evidence="2 3" key="1">
    <citation type="journal article" date="2012" name="J. Bacteriol.">
        <title>Genome Sequence of Nitratireductor pacificus Type Strain pht-3B.</title>
        <authorList>
            <person name="Lai Q."/>
            <person name="Li G."/>
            <person name="Shao Z."/>
        </authorList>
    </citation>
    <scope>NUCLEOTIDE SEQUENCE [LARGE SCALE GENOMIC DNA]</scope>
    <source>
        <strain evidence="3">pht-3B</strain>
    </source>
</reference>
<feature type="domain" description="AB hydrolase-1" evidence="1">
    <location>
        <begin position="17"/>
        <end position="245"/>
    </location>
</feature>
<dbReference type="PANTHER" id="PTHR43798:SF33">
    <property type="entry name" value="HYDROLASE, PUTATIVE (AFU_ORTHOLOGUE AFUA_2G14860)-RELATED"/>
    <property type="match status" value="1"/>
</dbReference>
<dbReference type="InterPro" id="IPR029058">
    <property type="entry name" value="AB_hydrolase_fold"/>
</dbReference>
<evidence type="ECO:0000313" key="2">
    <source>
        <dbReference type="EMBL" id="EKF17409.1"/>
    </source>
</evidence>
<dbReference type="EMBL" id="AMRM01000024">
    <property type="protein sequence ID" value="EKF17409.1"/>
    <property type="molecule type" value="Genomic_DNA"/>
</dbReference>
<dbReference type="InterPro" id="IPR000073">
    <property type="entry name" value="AB_hydrolase_1"/>
</dbReference>
<dbReference type="OrthoDB" id="9804723at2"/>
<dbReference type="PRINTS" id="PR00111">
    <property type="entry name" value="ABHYDROLASE"/>
</dbReference>
<dbReference type="Pfam" id="PF12697">
    <property type="entry name" value="Abhydrolase_6"/>
    <property type="match status" value="1"/>
</dbReference>
<sequence length="254" mass="26428">MSERLHADDTGGGGDVLVLLHGFAGSYAVWDEVRAALPAGLRVIAYDLPGHARSLSHSGAGKAKAAAAAVVNDLAARGVNRFHLAGHSFGGAAAVLTALAVPERIASLTLIAPGGFGPEIDGAAMAARAAARDADEMRAGLAAMFGPHVALPRTLVEQAMRLSRLPGQREKLIEISSMIASGNRQGAFPRDSLLALPRPVHVIWGTRDTVLPIAQADHLPDGFVLHRLEDCGHMLPEEAPLAVARILRSVVAGN</sequence>
<dbReference type="PANTHER" id="PTHR43798">
    <property type="entry name" value="MONOACYLGLYCEROL LIPASE"/>
    <property type="match status" value="1"/>
</dbReference>
<dbReference type="AlphaFoldDB" id="K2LI30"/>
<dbReference type="PATRIC" id="fig|391937.3.peg.3675"/>
<dbReference type="STRING" id="391937.NA2_17891"/>
<dbReference type="GO" id="GO:0016020">
    <property type="term" value="C:membrane"/>
    <property type="evidence" value="ECO:0007669"/>
    <property type="project" value="TreeGrafter"/>
</dbReference>
<accession>K2LI30</accession>
<protein>
    <submittedName>
        <fullName evidence="2">Alpha/beta hydrolase fold protein</fullName>
    </submittedName>
</protein>
<keyword evidence="2" id="KW-0378">Hydrolase</keyword>
<dbReference type="Gene3D" id="3.40.50.1820">
    <property type="entry name" value="alpha/beta hydrolase"/>
    <property type="match status" value="1"/>
</dbReference>
<comment type="caution">
    <text evidence="2">The sequence shown here is derived from an EMBL/GenBank/DDBJ whole genome shotgun (WGS) entry which is preliminary data.</text>
</comment>